<name>A0A0J1GUM3_9GAMM</name>
<keyword evidence="2" id="KW-1185">Reference proteome</keyword>
<comment type="caution">
    <text evidence="1">The sequence shown here is derived from an EMBL/GenBank/DDBJ whole genome shotgun (WGS) entry which is preliminary data.</text>
</comment>
<protein>
    <submittedName>
        <fullName evidence="1">Uncharacterized protein</fullName>
    </submittedName>
</protein>
<dbReference type="EMBL" id="LDOT01000034">
    <property type="protein sequence ID" value="KLV03366.1"/>
    <property type="molecule type" value="Genomic_DNA"/>
</dbReference>
<reference evidence="1 2" key="1">
    <citation type="submission" date="2015-05" db="EMBL/GenBank/DDBJ databases">
        <title>Photobacterium galathea sp. nov.</title>
        <authorList>
            <person name="Machado H."/>
            <person name="Gram L."/>
        </authorList>
    </citation>
    <scope>NUCLEOTIDE SEQUENCE [LARGE SCALE GENOMIC DNA]</scope>
    <source>
        <strain evidence="1 2">CGMCC 1.12159</strain>
    </source>
</reference>
<accession>A0A0J1GUM3</accession>
<sequence length="68" mass="7813">MYYVDSQPRLLIAENTDILEAFIDNGLHMDHQIYCQFPLPDSLSERVKQSAPLSVEFNDGNIISDQQK</sequence>
<dbReference type="Proteomes" id="UP000036097">
    <property type="component" value="Unassembled WGS sequence"/>
</dbReference>
<dbReference type="AlphaFoldDB" id="A0A0J1GUM3"/>
<dbReference type="PATRIC" id="fig|1195763.3.peg.4234"/>
<dbReference type="RefSeq" id="WP_047880635.1">
    <property type="nucleotide sequence ID" value="NZ_LDOT01000034.1"/>
</dbReference>
<evidence type="ECO:0000313" key="2">
    <source>
        <dbReference type="Proteomes" id="UP000036097"/>
    </source>
</evidence>
<dbReference type="OrthoDB" id="5817515at2"/>
<proteinExistence type="predicted"/>
<organism evidence="1 2">
    <name type="scientific">Photobacterium aquae</name>
    <dbReference type="NCBI Taxonomy" id="1195763"/>
    <lineage>
        <taxon>Bacteria</taxon>
        <taxon>Pseudomonadati</taxon>
        <taxon>Pseudomonadota</taxon>
        <taxon>Gammaproteobacteria</taxon>
        <taxon>Vibrionales</taxon>
        <taxon>Vibrionaceae</taxon>
        <taxon>Photobacterium</taxon>
    </lineage>
</organism>
<dbReference type="STRING" id="1195763.ABT56_19780"/>
<gene>
    <name evidence="1" type="ORF">ABT56_19780</name>
</gene>
<evidence type="ECO:0000313" key="1">
    <source>
        <dbReference type="EMBL" id="KLV03366.1"/>
    </source>
</evidence>